<dbReference type="EMBL" id="CP051428">
    <property type="protein sequence ID" value="QJC51442.1"/>
    <property type="molecule type" value="Genomic_DNA"/>
</dbReference>
<dbReference type="AlphaFoldDB" id="A0A6H2GVM4"/>
<accession>A0A6H2GVM4</accession>
<sequence>MNEELEPRPERPASMDEGAEPAAGAQPAAAGSLSPEWEAFYEAVRQAARRFGQR</sequence>
<evidence type="ECO:0000313" key="3">
    <source>
        <dbReference type="Proteomes" id="UP000502136"/>
    </source>
</evidence>
<name>A0A6H2GVM4_9BACL</name>
<protein>
    <submittedName>
        <fullName evidence="2">Uncharacterized protein</fullName>
    </submittedName>
</protein>
<organism evidence="2 3">
    <name type="scientific">Paenibacillus albicereus</name>
    <dbReference type="NCBI Taxonomy" id="2726185"/>
    <lineage>
        <taxon>Bacteria</taxon>
        <taxon>Bacillati</taxon>
        <taxon>Bacillota</taxon>
        <taxon>Bacilli</taxon>
        <taxon>Bacillales</taxon>
        <taxon>Paenibacillaceae</taxon>
        <taxon>Paenibacillus</taxon>
    </lineage>
</organism>
<feature type="compositionally biased region" description="Basic and acidic residues" evidence="1">
    <location>
        <begin position="1"/>
        <end position="14"/>
    </location>
</feature>
<keyword evidence="3" id="KW-1185">Reference proteome</keyword>
<proteinExistence type="predicted"/>
<evidence type="ECO:0000256" key="1">
    <source>
        <dbReference type="SAM" id="MobiDB-lite"/>
    </source>
</evidence>
<dbReference type="RefSeq" id="WP_168907089.1">
    <property type="nucleotide sequence ID" value="NZ_CP051428.1"/>
</dbReference>
<dbReference type="Proteomes" id="UP000502136">
    <property type="component" value="Chromosome"/>
</dbReference>
<feature type="compositionally biased region" description="Low complexity" evidence="1">
    <location>
        <begin position="20"/>
        <end position="31"/>
    </location>
</feature>
<reference evidence="2 3" key="1">
    <citation type="submission" date="2020-04" db="EMBL/GenBank/DDBJ databases">
        <title>Novel Paenibacillus strain UniB2 isolated from commercial digestive syrup.</title>
        <authorList>
            <person name="Thorat V."/>
            <person name="Kirdat K."/>
            <person name="Tiwarekar B."/>
            <person name="Yadav A."/>
        </authorList>
    </citation>
    <scope>NUCLEOTIDE SEQUENCE [LARGE SCALE GENOMIC DNA]</scope>
    <source>
        <strain evidence="2 3">UniB2</strain>
    </source>
</reference>
<feature type="region of interest" description="Disordered" evidence="1">
    <location>
        <begin position="1"/>
        <end position="32"/>
    </location>
</feature>
<dbReference type="KEGG" id="palr:HGI30_07700"/>
<gene>
    <name evidence="2" type="ORF">HGI30_07700</name>
</gene>
<evidence type="ECO:0000313" key="2">
    <source>
        <dbReference type="EMBL" id="QJC51442.1"/>
    </source>
</evidence>